<keyword evidence="3" id="KW-0378">Hydrolase</keyword>
<reference evidence="6" key="1">
    <citation type="submission" date="2015-12" db="EMBL/GenBank/DDBJ databases">
        <title>Gene expression during late stages of embryo sac development: a critical building block for successful pollen-pistil interactions.</title>
        <authorList>
            <person name="Liu Y."/>
            <person name="Joly V."/>
            <person name="Sabar M."/>
            <person name="Matton D.P."/>
        </authorList>
    </citation>
    <scope>NUCLEOTIDE SEQUENCE</scope>
</reference>
<accession>A0A0V0IRR5</accession>
<evidence type="ECO:0000313" key="6">
    <source>
        <dbReference type="EMBL" id="JAP34640.1"/>
    </source>
</evidence>
<dbReference type="GO" id="GO:0016579">
    <property type="term" value="P:protein deubiquitination"/>
    <property type="evidence" value="ECO:0007669"/>
    <property type="project" value="TreeGrafter"/>
</dbReference>
<evidence type="ECO:0000259" key="5">
    <source>
        <dbReference type="PROSITE" id="PS51858"/>
    </source>
</evidence>
<dbReference type="SMART" id="SM01179">
    <property type="entry name" value="DUF862"/>
    <property type="match status" value="1"/>
</dbReference>
<dbReference type="EMBL" id="GEDG01003770">
    <property type="protein sequence ID" value="JAP34640.1"/>
    <property type="molecule type" value="Transcribed_RNA"/>
</dbReference>
<keyword evidence="4" id="KW-0472">Membrane</keyword>
<sequence length="174" mass="19543">MTEVVLHIYDVTNSGSDKTNNTIVQINKFFKDGIGLGGIFHSAVQVYGDDEWSFGFCEQGTGVFSCPAGKNPMYSYRECIVLGNTNHSIFKVNEILRELSREWPGHSYDLLSKNCNHFCDEFCERLGVQKLPGNLFLPLSVLPLLVNSVCALTIFIDKLLVVNLNVAQMYVHIF</sequence>
<dbReference type="Pfam" id="PF05903">
    <property type="entry name" value="Peptidase_C97"/>
    <property type="match status" value="1"/>
</dbReference>
<dbReference type="Gene3D" id="3.90.1720.30">
    <property type="entry name" value="PPPDE domains"/>
    <property type="match status" value="1"/>
</dbReference>
<evidence type="ECO:0000256" key="1">
    <source>
        <dbReference type="ARBA" id="ARBA00008140"/>
    </source>
</evidence>
<feature type="transmembrane region" description="Helical" evidence="4">
    <location>
        <begin position="135"/>
        <end position="156"/>
    </location>
</feature>
<evidence type="ECO:0000256" key="3">
    <source>
        <dbReference type="ARBA" id="ARBA00022801"/>
    </source>
</evidence>
<organism evidence="6">
    <name type="scientific">Solanum chacoense</name>
    <name type="common">Chaco potato</name>
    <dbReference type="NCBI Taxonomy" id="4108"/>
    <lineage>
        <taxon>Eukaryota</taxon>
        <taxon>Viridiplantae</taxon>
        <taxon>Streptophyta</taxon>
        <taxon>Embryophyta</taxon>
        <taxon>Tracheophyta</taxon>
        <taxon>Spermatophyta</taxon>
        <taxon>Magnoliopsida</taxon>
        <taxon>eudicotyledons</taxon>
        <taxon>Gunneridae</taxon>
        <taxon>Pentapetalae</taxon>
        <taxon>asterids</taxon>
        <taxon>lamiids</taxon>
        <taxon>Solanales</taxon>
        <taxon>Solanaceae</taxon>
        <taxon>Solanoideae</taxon>
        <taxon>Solaneae</taxon>
        <taxon>Solanum</taxon>
    </lineage>
</organism>
<keyword evidence="4" id="KW-1133">Transmembrane helix</keyword>
<dbReference type="PANTHER" id="PTHR12378">
    <property type="entry name" value="DESUMOYLATING ISOPEPTIDASE"/>
    <property type="match status" value="1"/>
</dbReference>
<dbReference type="AlphaFoldDB" id="A0A0V0IRR5"/>
<comment type="similarity">
    <text evidence="1">Belongs to the DeSI family.</text>
</comment>
<protein>
    <submittedName>
        <fullName evidence="6">Putative deSI-like protein-like</fullName>
    </submittedName>
</protein>
<dbReference type="GO" id="GO:0101005">
    <property type="term" value="F:deubiquitinase activity"/>
    <property type="evidence" value="ECO:0007669"/>
    <property type="project" value="TreeGrafter"/>
</dbReference>
<dbReference type="PANTHER" id="PTHR12378:SF9">
    <property type="entry name" value="OS06G0107000 PROTEIN"/>
    <property type="match status" value="1"/>
</dbReference>
<keyword evidence="2" id="KW-0645">Protease</keyword>
<dbReference type="InterPro" id="IPR042266">
    <property type="entry name" value="PPPDE_sf"/>
</dbReference>
<dbReference type="InterPro" id="IPR008580">
    <property type="entry name" value="PPPDE_dom"/>
</dbReference>
<evidence type="ECO:0000256" key="2">
    <source>
        <dbReference type="ARBA" id="ARBA00022670"/>
    </source>
</evidence>
<proteinExistence type="inferred from homology"/>
<feature type="domain" description="PPPDE" evidence="5">
    <location>
        <begin position="2"/>
        <end position="141"/>
    </location>
</feature>
<keyword evidence="4" id="KW-0812">Transmembrane</keyword>
<dbReference type="PROSITE" id="PS51858">
    <property type="entry name" value="PPPDE"/>
    <property type="match status" value="1"/>
</dbReference>
<dbReference type="GO" id="GO:0006508">
    <property type="term" value="P:proteolysis"/>
    <property type="evidence" value="ECO:0007669"/>
    <property type="project" value="UniProtKB-KW"/>
</dbReference>
<name>A0A0V0IRR5_SOLCH</name>
<evidence type="ECO:0000256" key="4">
    <source>
        <dbReference type="SAM" id="Phobius"/>
    </source>
</evidence>